<protein>
    <submittedName>
        <fullName evidence="1">Uncharacterized protein</fullName>
    </submittedName>
</protein>
<reference evidence="1" key="1">
    <citation type="submission" date="2023-06" db="EMBL/GenBank/DDBJ databases">
        <title>Phylogenetic Diversity of Rhizobium strains.</title>
        <authorList>
            <person name="Moura F.T."/>
            <person name="Helene L.C.F."/>
            <person name="Hungria M."/>
        </authorList>
    </citation>
    <scope>NUCLEOTIDE SEQUENCE</scope>
    <source>
        <strain evidence="1">CCGE526</strain>
    </source>
</reference>
<comment type="caution">
    <text evidence="1">The sequence shown here is derived from an EMBL/GenBank/DDBJ whole genome shotgun (WGS) entry which is preliminary data.</text>
</comment>
<gene>
    <name evidence="1" type="ORF">PY649_08180</name>
</gene>
<sequence length="46" mass="5272">MSTARRNPARDRRCFLVVGLTSLDTAEERCLRMIVHQQTKSNPTLV</sequence>
<keyword evidence="2" id="KW-1185">Reference proteome</keyword>
<dbReference type="RefSeq" id="WP_285867749.1">
    <property type="nucleotide sequence ID" value="NZ_JARFYM010000004.1"/>
</dbReference>
<dbReference type="Proteomes" id="UP001172645">
    <property type="component" value="Unassembled WGS sequence"/>
</dbReference>
<accession>A0ABT7JR96</accession>
<name>A0ABT7JR96_9HYPH</name>
<evidence type="ECO:0000313" key="1">
    <source>
        <dbReference type="EMBL" id="MDL2398866.1"/>
    </source>
</evidence>
<dbReference type="EMBL" id="JARFYM010000004">
    <property type="protein sequence ID" value="MDL2398866.1"/>
    <property type="molecule type" value="Genomic_DNA"/>
</dbReference>
<organism evidence="1 2">
    <name type="scientific">Rhizobium mayense</name>
    <dbReference type="NCBI Taxonomy" id="1312184"/>
    <lineage>
        <taxon>Bacteria</taxon>
        <taxon>Pseudomonadati</taxon>
        <taxon>Pseudomonadota</taxon>
        <taxon>Alphaproteobacteria</taxon>
        <taxon>Hyphomicrobiales</taxon>
        <taxon>Rhizobiaceae</taxon>
        <taxon>Rhizobium/Agrobacterium group</taxon>
        <taxon>Rhizobium</taxon>
    </lineage>
</organism>
<evidence type="ECO:0000313" key="2">
    <source>
        <dbReference type="Proteomes" id="UP001172645"/>
    </source>
</evidence>
<proteinExistence type="predicted"/>